<dbReference type="AlphaFoldDB" id="A0A381PBZ0"/>
<accession>A0A381PBZ0</accession>
<dbReference type="Pfam" id="PF00174">
    <property type="entry name" value="Oxidored_molyb"/>
    <property type="match status" value="1"/>
</dbReference>
<name>A0A381PBZ0_9ZZZZ</name>
<sequence length="319" mass="36344">MLIQPPPDIASSEITEERIFLNRREFIHTAAGATLGVATGGLALGKDAEAMSLGQEQISNVQPGPFGTDEPKNSFEDITSYNNYYEFGLDKRDPSRNAHTLTTSPWTIRVDGHVAKPADYHIEDLLKGISLEERVYRLRCVEAWSMVIPWVGFPLSTLINRFQPTSKAKYVEFTTVLRLSEMPGARRPVLEWPYVEGLRMDEAMHPLTILAVGLYGKTLLNQNGAPIRLIVPWKYGFKSIKSIVRMRFTADQPRTAWNKATPNEYGFFANVNPAVNHPRWSQRSERRIGRFLRQPTLMFNGYDDQVASLYNGMDLRRFF</sequence>
<dbReference type="Gene3D" id="3.90.420.10">
    <property type="entry name" value="Oxidoreductase, molybdopterin-binding domain"/>
    <property type="match status" value="1"/>
</dbReference>
<dbReference type="InterPro" id="IPR022867">
    <property type="entry name" value="MsrP"/>
</dbReference>
<reference evidence="6" key="1">
    <citation type="submission" date="2018-05" db="EMBL/GenBank/DDBJ databases">
        <authorList>
            <person name="Lanie J.A."/>
            <person name="Ng W.-L."/>
            <person name="Kazmierczak K.M."/>
            <person name="Andrzejewski T.M."/>
            <person name="Davidsen T.M."/>
            <person name="Wayne K.J."/>
            <person name="Tettelin H."/>
            <person name="Glass J.I."/>
            <person name="Rusch D."/>
            <person name="Podicherti R."/>
            <person name="Tsui H.-C.T."/>
            <person name="Winkler M.E."/>
        </authorList>
    </citation>
    <scope>NUCLEOTIDE SEQUENCE</scope>
</reference>
<dbReference type="PANTHER" id="PTHR43032">
    <property type="entry name" value="PROTEIN-METHIONINE-SULFOXIDE REDUCTASE"/>
    <property type="match status" value="1"/>
</dbReference>
<evidence type="ECO:0000256" key="4">
    <source>
        <dbReference type="ARBA" id="ARBA00023002"/>
    </source>
</evidence>
<keyword evidence="1" id="KW-0500">Molybdenum</keyword>
<dbReference type="GO" id="GO:0046872">
    <property type="term" value="F:metal ion binding"/>
    <property type="evidence" value="ECO:0007669"/>
    <property type="project" value="UniProtKB-KW"/>
</dbReference>
<dbReference type="GO" id="GO:0030091">
    <property type="term" value="P:protein repair"/>
    <property type="evidence" value="ECO:0007669"/>
    <property type="project" value="InterPro"/>
</dbReference>
<dbReference type="EMBL" id="UINC01000936">
    <property type="protein sequence ID" value="SUZ64502.1"/>
    <property type="molecule type" value="Genomic_DNA"/>
</dbReference>
<dbReference type="InterPro" id="IPR036374">
    <property type="entry name" value="OxRdtase_Mopterin-bd_sf"/>
</dbReference>
<dbReference type="HAMAP" id="MF_01206">
    <property type="entry name" value="MsrP"/>
    <property type="match status" value="1"/>
</dbReference>
<gene>
    <name evidence="6" type="ORF">METZ01_LOCUS17356</name>
</gene>
<dbReference type="NCBIfam" id="NF003767">
    <property type="entry name" value="PRK05363.1"/>
    <property type="match status" value="1"/>
</dbReference>
<protein>
    <recommendedName>
        <fullName evidence="5">Oxidoreductase molybdopterin-binding domain-containing protein</fullName>
    </recommendedName>
</protein>
<dbReference type="InterPro" id="IPR006311">
    <property type="entry name" value="TAT_signal"/>
</dbReference>
<evidence type="ECO:0000256" key="1">
    <source>
        <dbReference type="ARBA" id="ARBA00022505"/>
    </source>
</evidence>
<dbReference type="PANTHER" id="PTHR43032:SF3">
    <property type="entry name" value="PROTEIN-METHIONINE-SULFOXIDE REDUCTASE CATALYTIC SUBUNIT MSRP"/>
    <property type="match status" value="1"/>
</dbReference>
<organism evidence="6">
    <name type="scientific">marine metagenome</name>
    <dbReference type="NCBI Taxonomy" id="408172"/>
    <lineage>
        <taxon>unclassified sequences</taxon>
        <taxon>metagenomes</taxon>
        <taxon>ecological metagenomes</taxon>
    </lineage>
</organism>
<evidence type="ECO:0000259" key="5">
    <source>
        <dbReference type="Pfam" id="PF00174"/>
    </source>
</evidence>
<evidence type="ECO:0000313" key="6">
    <source>
        <dbReference type="EMBL" id="SUZ64502.1"/>
    </source>
</evidence>
<evidence type="ECO:0000256" key="2">
    <source>
        <dbReference type="ARBA" id="ARBA00022723"/>
    </source>
</evidence>
<dbReference type="InterPro" id="IPR000572">
    <property type="entry name" value="OxRdtase_Mopterin-bd_dom"/>
</dbReference>
<dbReference type="GO" id="GO:0016667">
    <property type="term" value="F:oxidoreductase activity, acting on a sulfur group of donors"/>
    <property type="evidence" value="ECO:0007669"/>
    <property type="project" value="InterPro"/>
</dbReference>
<keyword evidence="4" id="KW-0560">Oxidoreductase</keyword>
<evidence type="ECO:0000256" key="3">
    <source>
        <dbReference type="ARBA" id="ARBA00022729"/>
    </source>
</evidence>
<feature type="domain" description="Oxidoreductase molybdopterin-binding" evidence="5">
    <location>
        <begin position="102"/>
        <end position="257"/>
    </location>
</feature>
<dbReference type="SUPFAM" id="SSF56524">
    <property type="entry name" value="Oxidoreductase molybdopterin-binding domain"/>
    <property type="match status" value="1"/>
</dbReference>
<dbReference type="PROSITE" id="PS51318">
    <property type="entry name" value="TAT"/>
    <property type="match status" value="1"/>
</dbReference>
<keyword evidence="3" id="KW-0732">Signal</keyword>
<proteinExistence type="inferred from homology"/>
<dbReference type="GO" id="GO:0043546">
    <property type="term" value="F:molybdopterin cofactor binding"/>
    <property type="evidence" value="ECO:0007669"/>
    <property type="project" value="InterPro"/>
</dbReference>
<keyword evidence="2" id="KW-0479">Metal-binding</keyword>